<dbReference type="AlphaFoldDB" id="A0A2H3AVZ0"/>
<dbReference type="EMBL" id="KZ293515">
    <property type="protein sequence ID" value="PBK59032.1"/>
    <property type="molecule type" value="Genomic_DNA"/>
</dbReference>
<reference evidence="2" key="1">
    <citation type="journal article" date="2017" name="Nat. Ecol. Evol.">
        <title>Genome expansion and lineage-specific genetic innovations in the forest pathogenic fungi Armillaria.</title>
        <authorList>
            <person name="Sipos G."/>
            <person name="Prasanna A.N."/>
            <person name="Walter M.C."/>
            <person name="O'Connor E."/>
            <person name="Balint B."/>
            <person name="Krizsan K."/>
            <person name="Kiss B."/>
            <person name="Hess J."/>
            <person name="Varga T."/>
            <person name="Slot J."/>
            <person name="Riley R."/>
            <person name="Boka B."/>
            <person name="Rigling D."/>
            <person name="Barry K."/>
            <person name="Lee J."/>
            <person name="Mihaltcheva S."/>
            <person name="LaButti K."/>
            <person name="Lipzen A."/>
            <person name="Waldron R."/>
            <person name="Moloney N.M."/>
            <person name="Sperisen C."/>
            <person name="Kredics L."/>
            <person name="Vagvoelgyi C."/>
            <person name="Patrignani A."/>
            <person name="Fitzpatrick D."/>
            <person name="Nagy I."/>
            <person name="Doyle S."/>
            <person name="Anderson J.B."/>
            <person name="Grigoriev I.V."/>
            <person name="Gueldener U."/>
            <person name="Muensterkoetter M."/>
            <person name="Nagy L.G."/>
        </authorList>
    </citation>
    <scope>NUCLEOTIDE SEQUENCE [LARGE SCALE GENOMIC DNA]</scope>
    <source>
        <strain evidence="2">28-4</strain>
    </source>
</reference>
<proteinExistence type="predicted"/>
<name>A0A2H3AVZ0_9AGAR</name>
<dbReference type="Proteomes" id="UP000218334">
    <property type="component" value="Unassembled WGS sequence"/>
</dbReference>
<organism evidence="1 2">
    <name type="scientific">Armillaria solidipes</name>
    <dbReference type="NCBI Taxonomy" id="1076256"/>
    <lineage>
        <taxon>Eukaryota</taxon>
        <taxon>Fungi</taxon>
        <taxon>Dikarya</taxon>
        <taxon>Basidiomycota</taxon>
        <taxon>Agaricomycotina</taxon>
        <taxon>Agaricomycetes</taxon>
        <taxon>Agaricomycetidae</taxon>
        <taxon>Agaricales</taxon>
        <taxon>Marasmiineae</taxon>
        <taxon>Physalacriaceae</taxon>
        <taxon>Armillaria</taxon>
    </lineage>
</organism>
<accession>A0A2H3AVZ0</accession>
<protein>
    <submittedName>
        <fullName evidence="1">Uncharacterized protein</fullName>
    </submittedName>
</protein>
<evidence type="ECO:0000313" key="2">
    <source>
        <dbReference type="Proteomes" id="UP000218334"/>
    </source>
</evidence>
<sequence length="127" mass="14547">MTYNTIQAYRMIPCIKGASHRLLAKLRARQITPDNTSLLHSNDGAPVRREHLWSHVFLLGVYAAVLIRSHTTQSTLEQSYLILENITRRYNHPLVFHFLNLSGADNGHRLGKSDHRVLSTILIQYDS</sequence>
<evidence type="ECO:0000313" key="1">
    <source>
        <dbReference type="EMBL" id="PBK59032.1"/>
    </source>
</evidence>
<gene>
    <name evidence="1" type="ORF">ARMSODRAFT_967264</name>
</gene>
<keyword evidence="2" id="KW-1185">Reference proteome</keyword>